<dbReference type="GO" id="GO:0140602">
    <property type="term" value="C:nucleolar peripheral inclusion body"/>
    <property type="evidence" value="ECO:0007669"/>
    <property type="project" value="EnsemblFungi"/>
</dbReference>
<evidence type="ECO:0000256" key="3">
    <source>
        <dbReference type="ARBA" id="ARBA00022728"/>
    </source>
</evidence>
<proteinExistence type="inferred from homology"/>
<evidence type="ECO:0000256" key="7">
    <source>
        <dbReference type="ARBA" id="ARBA00023242"/>
    </source>
</evidence>
<dbReference type="EMBL" id="AZHD01000015">
    <property type="protein sequence ID" value="OAA56933.1"/>
    <property type="molecule type" value="Genomic_DNA"/>
</dbReference>
<protein>
    <submittedName>
        <fullName evidence="12">Cell division control protein</fullName>
    </submittedName>
</protein>
<comment type="function">
    <text evidence="8">Involved in pre-mRNA splicing and cell cycle control.</text>
</comment>
<comment type="caution">
    <text evidence="12">The sequence shown here is derived from an EMBL/GenBank/DDBJ whole genome shotgun (WGS) entry which is preliminary data.</text>
</comment>
<dbReference type="GO" id="GO:0071014">
    <property type="term" value="C:post-mRNA release spliceosomal complex"/>
    <property type="evidence" value="ECO:0007669"/>
    <property type="project" value="EnsemblFungi"/>
</dbReference>
<dbReference type="Proteomes" id="UP000076874">
    <property type="component" value="Unassembled WGS sequence"/>
</dbReference>
<dbReference type="PANTHER" id="PTHR45885:SF1">
    <property type="entry name" value="CELL DIVISION CYCLE 5-LIKE PROTEIN"/>
    <property type="match status" value="1"/>
</dbReference>
<evidence type="ECO:0000256" key="6">
    <source>
        <dbReference type="ARBA" id="ARBA00023187"/>
    </source>
</evidence>
<dbReference type="Pfam" id="PF11831">
    <property type="entry name" value="Myb_Cef"/>
    <property type="match status" value="1"/>
</dbReference>
<dbReference type="Gene3D" id="1.10.10.60">
    <property type="entry name" value="Homeodomain-like"/>
    <property type="match status" value="2"/>
</dbReference>
<gene>
    <name evidence="12" type="ORF">SPI_07314</name>
</gene>
<dbReference type="GO" id="GO:0045292">
    <property type="term" value="P:mRNA cis splicing, via spliceosome"/>
    <property type="evidence" value="ECO:0007669"/>
    <property type="project" value="EnsemblFungi"/>
</dbReference>
<dbReference type="InterPro" id="IPR001005">
    <property type="entry name" value="SANT/Myb"/>
</dbReference>
<dbReference type="GO" id="GO:0051301">
    <property type="term" value="P:cell division"/>
    <property type="evidence" value="ECO:0007669"/>
    <property type="project" value="UniProtKB-KW"/>
</dbReference>
<dbReference type="Pfam" id="PF13921">
    <property type="entry name" value="Myb_DNA-bind_6"/>
    <property type="match status" value="1"/>
</dbReference>
<dbReference type="PROSITE" id="PS51294">
    <property type="entry name" value="HTH_MYB"/>
    <property type="match status" value="2"/>
</dbReference>
<keyword evidence="3" id="KW-0747">Spliceosome</keyword>
<evidence type="ECO:0000313" key="13">
    <source>
        <dbReference type="Proteomes" id="UP000076874"/>
    </source>
</evidence>
<evidence type="ECO:0000259" key="10">
    <source>
        <dbReference type="PROSITE" id="PS50090"/>
    </source>
</evidence>
<evidence type="ECO:0000256" key="1">
    <source>
        <dbReference type="ARBA" id="ARBA00010506"/>
    </source>
</evidence>
<evidence type="ECO:0000256" key="8">
    <source>
        <dbReference type="ARBA" id="ARBA00055157"/>
    </source>
</evidence>
<keyword evidence="5" id="KW-0238">DNA-binding</keyword>
<reference evidence="12 13" key="1">
    <citation type="journal article" date="2016" name="Genome Biol. Evol.">
        <title>Divergent and convergent evolution of fungal pathogenicity.</title>
        <authorList>
            <person name="Shang Y."/>
            <person name="Xiao G."/>
            <person name="Zheng P."/>
            <person name="Cen K."/>
            <person name="Zhan S."/>
            <person name="Wang C."/>
        </authorList>
    </citation>
    <scope>NUCLEOTIDE SEQUENCE [LARGE SCALE GENOMIC DNA]</scope>
    <source>
        <strain evidence="12 13">RCEF 264</strain>
    </source>
</reference>
<feature type="compositionally biased region" description="Basic and acidic residues" evidence="9">
    <location>
        <begin position="243"/>
        <end position="253"/>
    </location>
</feature>
<feature type="region of interest" description="Disordered" evidence="9">
    <location>
        <begin position="396"/>
        <end position="418"/>
    </location>
</feature>
<dbReference type="GO" id="GO:0005829">
    <property type="term" value="C:cytosol"/>
    <property type="evidence" value="ECO:0007669"/>
    <property type="project" value="EnsemblFungi"/>
</dbReference>
<keyword evidence="12" id="KW-0132">Cell division</keyword>
<dbReference type="AlphaFoldDB" id="A0A167PQY3"/>
<dbReference type="GO" id="GO:0003677">
    <property type="term" value="F:DNA binding"/>
    <property type="evidence" value="ECO:0007669"/>
    <property type="project" value="UniProtKB-KW"/>
</dbReference>
<dbReference type="CDD" id="cd11659">
    <property type="entry name" value="SANT_CDC5_II"/>
    <property type="match status" value="1"/>
</dbReference>
<evidence type="ECO:0000259" key="11">
    <source>
        <dbReference type="PROSITE" id="PS51294"/>
    </source>
</evidence>
<feature type="domain" description="HTH myb-type" evidence="11">
    <location>
        <begin position="1"/>
        <end position="56"/>
    </location>
</feature>
<evidence type="ECO:0000256" key="5">
    <source>
        <dbReference type="ARBA" id="ARBA00023125"/>
    </source>
</evidence>
<dbReference type="InterPro" id="IPR047240">
    <property type="entry name" value="SANT_CDC5L_II"/>
</dbReference>
<keyword evidence="12" id="KW-0131">Cell cycle</keyword>
<name>A0A167PQY3_9HYPO</name>
<dbReference type="OrthoDB" id="1410009at2759"/>
<dbReference type="PROSITE" id="PS50090">
    <property type="entry name" value="MYB_LIKE"/>
    <property type="match status" value="2"/>
</dbReference>
<sequence>MVAVKGGVWTNIEDEVLKAAISKYGLNQWARVSSLLARKTPKQCKARWNEYLDPSIRKIEWSKEEDEKLLHLAKLMPTQWRTIAPIVGRTANQCLERYQRLLDEAEQREASSELGLTGVEGGEALAPTADHVRRLRPGEVDPDPESKPARPDTIDLDEDEKEMLSEARARLANTQGKKAKRKARERQQEEARRLANLQKRRELKTAGINIKVITRKKGEMDYNADIPFEKKPALGFYDTGEETARNERQRAAFDPRQQQATNKRKGDQAGEGEGDEAGRKKRKGENKDGAASAAAMKAGQMQRLREAEQSSKRRALVLPAPQVSEGELEEIIKMGALGERANMLAQASENEATRGLLQNYNTVQTQGPIRTPRAAPEEDRVANEIRNIRALTQTQSSLLGGENTPLREGAGSTGFETAAPRKQVMATPNPLATPLRGATAGASGGGGGGVLATPLRPGQTPLRTPRDGFALNRNGTAQGGETPADWALQHRSLQDQLKQGLASLPKPKDTNWELELPEEQPVTVAVEETEEDAAERDRRERERREARELLERKRRTQVMQRALPRPTTVDLAALLEHAARLDETDPAAALVAREAALLVANDAVRYPPAAAAPAGGTIQPKTAATPAAVPPLDTIDDGALAEARLQVLLEAKQAPTPEVIKDAWARLVPAGTPDDGGKTAALLLGLGCYEDDEEDERALLLTALESVREATMASAEKGNKLEKKLAVHLGGYKQRAEMLRKKIRETHDALGKANCALKGFEVLAQSEQEAIRRRLAALREEVSFVSRREREAQERYRATQEELLALTGGKAPA</sequence>
<evidence type="ECO:0000313" key="12">
    <source>
        <dbReference type="EMBL" id="OAA56933.1"/>
    </source>
</evidence>
<feature type="domain" description="HTH myb-type" evidence="11">
    <location>
        <begin position="57"/>
        <end position="106"/>
    </location>
</feature>
<keyword evidence="4" id="KW-0677">Repeat</keyword>
<evidence type="ECO:0000256" key="2">
    <source>
        <dbReference type="ARBA" id="ARBA00022664"/>
    </source>
</evidence>
<dbReference type="PANTHER" id="PTHR45885">
    <property type="entry name" value="CELL DIVISION CYCLE 5-LIKE PROTEIN"/>
    <property type="match status" value="1"/>
</dbReference>
<dbReference type="InterPro" id="IPR021786">
    <property type="entry name" value="Cdc5p/Cef1_C"/>
</dbReference>
<feature type="region of interest" description="Disordered" evidence="9">
    <location>
        <begin position="243"/>
        <end position="313"/>
    </location>
</feature>
<dbReference type="CDD" id="cd00167">
    <property type="entry name" value="SANT"/>
    <property type="match status" value="1"/>
</dbReference>
<keyword evidence="7" id="KW-0539">Nucleus</keyword>
<dbReference type="SMART" id="SM00717">
    <property type="entry name" value="SANT"/>
    <property type="match status" value="2"/>
</dbReference>
<keyword evidence="2" id="KW-0507">mRNA processing</keyword>
<dbReference type="FunFam" id="1.10.10.60:FF:000021">
    <property type="entry name" value="CDC5 cell division cycle 5-like"/>
    <property type="match status" value="1"/>
</dbReference>
<feature type="compositionally biased region" description="Basic and acidic residues" evidence="9">
    <location>
        <begin position="130"/>
        <end position="153"/>
    </location>
</feature>
<evidence type="ECO:0000256" key="9">
    <source>
        <dbReference type="SAM" id="MobiDB-lite"/>
    </source>
</evidence>
<keyword evidence="13" id="KW-1185">Reference proteome</keyword>
<feature type="region of interest" description="Disordered" evidence="9">
    <location>
        <begin position="112"/>
        <end position="155"/>
    </location>
</feature>
<feature type="domain" description="Myb-like" evidence="10">
    <location>
        <begin position="53"/>
        <end position="102"/>
    </location>
</feature>
<comment type="similarity">
    <text evidence="1">Belongs to the CEF1 family.</text>
</comment>
<dbReference type="SUPFAM" id="SSF46689">
    <property type="entry name" value="Homeodomain-like"/>
    <property type="match status" value="1"/>
</dbReference>
<feature type="region of interest" description="Disordered" evidence="9">
    <location>
        <begin position="520"/>
        <end position="542"/>
    </location>
</feature>
<dbReference type="STRING" id="1081102.A0A167PQY3"/>
<organism evidence="12 13">
    <name type="scientific">Niveomyces insectorum RCEF 264</name>
    <dbReference type="NCBI Taxonomy" id="1081102"/>
    <lineage>
        <taxon>Eukaryota</taxon>
        <taxon>Fungi</taxon>
        <taxon>Dikarya</taxon>
        <taxon>Ascomycota</taxon>
        <taxon>Pezizomycotina</taxon>
        <taxon>Sordariomycetes</taxon>
        <taxon>Hypocreomycetidae</taxon>
        <taxon>Hypocreales</taxon>
        <taxon>Cordycipitaceae</taxon>
        <taxon>Niveomyces</taxon>
    </lineage>
</organism>
<keyword evidence="6" id="KW-0508">mRNA splicing</keyword>
<dbReference type="InterPro" id="IPR047242">
    <property type="entry name" value="CDC5L/Cef1"/>
</dbReference>
<dbReference type="InterPro" id="IPR017930">
    <property type="entry name" value="Myb_dom"/>
</dbReference>
<feature type="domain" description="Myb-like" evidence="10">
    <location>
        <begin position="1"/>
        <end position="52"/>
    </location>
</feature>
<evidence type="ECO:0000256" key="4">
    <source>
        <dbReference type="ARBA" id="ARBA00022737"/>
    </source>
</evidence>
<dbReference type="InterPro" id="IPR009057">
    <property type="entry name" value="Homeodomain-like_sf"/>
</dbReference>
<dbReference type="GO" id="GO:0000974">
    <property type="term" value="C:Prp19 complex"/>
    <property type="evidence" value="ECO:0007669"/>
    <property type="project" value="EnsemblFungi"/>
</dbReference>
<accession>A0A167PQY3</accession>